<feature type="region of interest" description="Disordered" evidence="5">
    <location>
        <begin position="115"/>
        <end position="191"/>
    </location>
</feature>
<evidence type="ECO:0000256" key="5">
    <source>
        <dbReference type="SAM" id="MobiDB-lite"/>
    </source>
</evidence>
<feature type="compositionally biased region" description="Polar residues" evidence="5">
    <location>
        <begin position="484"/>
        <end position="498"/>
    </location>
</feature>
<protein>
    <recommendedName>
        <fullName evidence="9">Apple domain-containing protein</fullName>
    </recommendedName>
</protein>
<gene>
    <name evidence="7" type="ORF">PRZ48_001463</name>
</gene>
<evidence type="ECO:0000256" key="2">
    <source>
        <dbReference type="ARBA" id="ARBA00022692"/>
    </source>
</evidence>
<feature type="region of interest" description="Disordered" evidence="5">
    <location>
        <begin position="480"/>
        <end position="518"/>
    </location>
</feature>
<evidence type="ECO:0000313" key="8">
    <source>
        <dbReference type="Proteomes" id="UP001305779"/>
    </source>
</evidence>
<feature type="region of interest" description="Disordered" evidence="5">
    <location>
        <begin position="428"/>
        <end position="466"/>
    </location>
</feature>
<keyword evidence="3 6" id="KW-1133">Transmembrane helix</keyword>
<feature type="region of interest" description="Disordered" evidence="5">
    <location>
        <begin position="349"/>
        <end position="391"/>
    </location>
</feature>
<reference evidence="7 8" key="1">
    <citation type="journal article" date="2023" name="G3 (Bethesda)">
        <title>A chromosome-level genome assembly of Zasmidium syzygii isolated from banana leaves.</title>
        <authorList>
            <person name="van Westerhoven A.C."/>
            <person name="Mehrabi R."/>
            <person name="Talebi R."/>
            <person name="Steentjes M.B.F."/>
            <person name="Corcolon B."/>
            <person name="Chong P.A."/>
            <person name="Kema G.H.J."/>
            <person name="Seidl M.F."/>
        </authorList>
    </citation>
    <scope>NUCLEOTIDE SEQUENCE [LARGE SCALE GENOMIC DNA]</scope>
    <source>
        <strain evidence="7 8">P124</strain>
    </source>
</reference>
<keyword evidence="8" id="KW-1185">Reference proteome</keyword>
<evidence type="ECO:0000256" key="1">
    <source>
        <dbReference type="ARBA" id="ARBA00004167"/>
    </source>
</evidence>
<feature type="compositionally biased region" description="Low complexity" evidence="5">
    <location>
        <begin position="116"/>
        <end position="189"/>
    </location>
</feature>
<evidence type="ECO:0000313" key="7">
    <source>
        <dbReference type="EMBL" id="KAK4507728.1"/>
    </source>
</evidence>
<feature type="region of interest" description="Disordered" evidence="5">
    <location>
        <begin position="1"/>
        <end position="34"/>
    </location>
</feature>
<evidence type="ECO:0000256" key="4">
    <source>
        <dbReference type="ARBA" id="ARBA00023136"/>
    </source>
</evidence>
<dbReference type="Proteomes" id="UP001305779">
    <property type="component" value="Unassembled WGS sequence"/>
</dbReference>
<feature type="transmembrane region" description="Helical" evidence="6">
    <location>
        <begin position="318"/>
        <end position="341"/>
    </location>
</feature>
<name>A0ABR0F3R8_ZASCE</name>
<sequence length="606" mass="63428">MIVPDLSRTLKPSREDIAPDPTPQPTATGTPKLVPVNASEIPRRRRRTDKISVFSRVFGTPERSTPFTTAANQGLVGRQSCASGLTYYSCANGFTGCCQGNPCTQTAQCSVEDPITSTGGSTTQSRTSTAQSSRTGTATANNSGTRTATSNTSTRTGTSTAGITTANGTPSGTATTTGGTTTLSSANATPAPTCPGAPSNYTDDLGIAYEVKCNIDNGGAYNQTIKVNDGGYAQCCSACSRSSDCVGFTFFGDNGNSTDAGNCYVRSSMHASEDFSAQSYVVALYKVDPSAVATSSPSPSSSAAADSNNSSGKSNTGAIAGGVVGGVAALGLLLFLAAFLIRRHRKKVDARHAAEKNAPTLPTSNPESDRYRDVVGGHHHRSGSTANDIYAPQGGSYHAPIHTHTRQRSIYRDDGRNWTMNKSADHFSELEGHSSTPPGLRAEGGRGTRIPAGVLRPPQMLDSKAVGGSRESVFLEHVSEMEDTSQGRPVTQITSPYSTKAGESPTLGHPSGSTTSLADETRRRQHLLYWNNYDQGQLSDQDARGQMSATMMPKTPPTARTAPQISPDNSGVGRDSSFVVSPLKVRKSDQGSDSSDSHIGPRRGTS</sequence>
<accession>A0ABR0F3R8</accession>
<proteinExistence type="predicted"/>
<keyword evidence="4 6" id="KW-0472">Membrane</keyword>
<feature type="compositionally biased region" description="Basic and acidic residues" evidence="5">
    <location>
        <begin position="367"/>
        <end position="376"/>
    </location>
</feature>
<evidence type="ECO:0008006" key="9">
    <source>
        <dbReference type="Google" id="ProtNLM"/>
    </source>
</evidence>
<comment type="subcellular location">
    <subcellularLocation>
        <location evidence="1">Membrane</location>
        <topology evidence="1">Single-pass membrane protein</topology>
    </subcellularLocation>
</comment>
<keyword evidence="2 6" id="KW-0812">Transmembrane</keyword>
<dbReference type="InterPro" id="IPR051694">
    <property type="entry name" value="Immunoregulatory_rcpt-like"/>
</dbReference>
<organism evidence="7 8">
    <name type="scientific">Zasmidium cellare</name>
    <name type="common">Wine cellar mold</name>
    <name type="synonym">Racodium cellare</name>
    <dbReference type="NCBI Taxonomy" id="395010"/>
    <lineage>
        <taxon>Eukaryota</taxon>
        <taxon>Fungi</taxon>
        <taxon>Dikarya</taxon>
        <taxon>Ascomycota</taxon>
        <taxon>Pezizomycotina</taxon>
        <taxon>Dothideomycetes</taxon>
        <taxon>Dothideomycetidae</taxon>
        <taxon>Mycosphaerellales</taxon>
        <taxon>Mycosphaerellaceae</taxon>
        <taxon>Zasmidium</taxon>
    </lineage>
</organism>
<evidence type="ECO:0000256" key="6">
    <source>
        <dbReference type="SAM" id="Phobius"/>
    </source>
</evidence>
<comment type="caution">
    <text evidence="7">The sequence shown here is derived from an EMBL/GenBank/DDBJ whole genome shotgun (WGS) entry which is preliminary data.</text>
</comment>
<evidence type="ECO:0000256" key="3">
    <source>
        <dbReference type="ARBA" id="ARBA00022989"/>
    </source>
</evidence>
<dbReference type="Gene3D" id="3.50.4.10">
    <property type="entry name" value="Hepatocyte Growth Factor"/>
    <property type="match status" value="1"/>
</dbReference>
<dbReference type="EMBL" id="JAXOVC010000001">
    <property type="protein sequence ID" value="KAK4507728.1"/>
    <property type="molecule type" value="Genomic_DNA"/>
</dbReference>
<feature type="region of interest" description="Disordered" evidence="5">
    <location>
        <begin position="295"/>
        <end position="314"/>
    </location>
</feature>
<feature type="region of interest" description="Disordered" evidence="5">
    <location>
        <begin position="548"/>
        <end position="606"/>
    </location>
</feature>
<dbReference type="PANTHER" id="PTHR15549">
    <property type="entry name" value="PAIRED IMMUNOGLOBULIN-LIKE TYPE 2 RECEPTOR"/>
    <property type="match status" value="1"/>
</dbReference>